<dbReference type="InterPro" id="IPR050546">
    <property type="entry name" value="Glycosyl_Hydrlase_16"/>
</dbReference>
<dbReference type="GO" id="GO:0046872">
    <property type="term" value="F:metal ion binding"/>
    <property type="evidence" value="ECO:0007669"/>
    <property type="project" value="UniProtKB-UniRule"/>
</dbReference>
<comment type="caution">
    <text evidence="9">Lacks conserved residue(s) required for the propagation of feature annotation.</text>
</comment>
<dbReference type="Pfam" id="PF05730">
    <property type="entry name" value="CFEM"/>
    <property type="match status" value="3"/>
</dbReference>
<evidence type="ECO:0000256" key="3">
    <source>
        <dbReference type="ARBA" id="ARBA00010031"/>
    </source>
</evidence>
<dbReference type="InterPro" id="IPR013320">
    <property type="entry name" value="ConA-like_dom_sf"/>
</dbReference>
<keyword evidence="9" id="KW-0479">Metal-binding</keyword>
<dbReference type="InterPro" id="IPR054508">
    <property type="entry name" value="PIR1-like_C"/>
</dbReference>
<evidence type="ECO:0000259" key="12">
    <source>
        <dbReference type="PROSITE" id="PS51762"/>
    </source>
</evidence>
<dbReference type="SUPFAM" id="SSF49899">
    <property type="entry name" value="Concanavalin A-like lectins/glucanases"/>
    <property type="match status" value="1"/>
</dbReference>
<evidence type="ECO:0000256" key="6">
    <source>
        <dbReference type="ARBA" id="ARBA00022729"/>
    </source>
</evidence>
<evidence type="ECO:0000256" key="8">
    <source>
        <dbReference type="ARBA" id="ARBA00023288"/>
    </source>
</evidence>
<dbReference type="CDD" id="cd02181">
    <property type="entry name" value="GH16_fungal_Lam16A_glucanase"/>
    <property type="match status" value="1"/>
</dbReference>
<dbReference type="SMART" id="SM00747">
    <property type="entry name" value="CFEM"/>
    <property type="match status" value="3"/>
</dbReference>
<keyword evidence="5" id="KW-0336">GPI-anchor</keyword>
<keyword evidence="5" id="KW-0472">Membrane</keyword>
<evidence type="ECO:0000256" key="7">
    <source>
        <dbReference type="ARBA" id="ARBA00023157"/>
    </source>
</evidence>
<feature type="region of interest" description="Disordered" evidence="10">
    <location>
        <begin position="1676"/>
        <end position="1706"/>
    </location>
</feature>
<feature type="disulfide bond" evidence="9">
    <location>
        <begin position="1221"/>
        <end position="1228"/>
    </location>
</feature>
<dbReference type="GO" id="GO:0009251">
    <property type="term" value="P:glucan catabolic process"/>
    <property type="evidence" value="ECO:0007669"/>
    <property type="project" value="TreeGrafter"/>
</dbReference>
<feature type="signal peptide" evidence="11">
    <location>
        <begin position="1"/>
        <end position="24"/>
    </location>
</feature>
<dbReference type="PROSITE" id="PS51762">
    <property type="entry name" value="GH16_2"/>
    <property type="match status" value="1"/>
</dbReference>
<evidence type="ECO:0000313" key="14">
    <source>
        <dbReference type="EMBL" id="KXT10517.1"/>
    </source>
</evidence>
<organism evidence="14 15">
    <name type="scientific">Pseudocercospora musae</name>
    <dbReference type="NCBI Taxonomy" id="113226"/>
    <lineage>
        <taxon>Eukaryota</taxon>
        <taxon>Fungi</taxon>
        <taxon>Dikarya</taxon>
        <taxon>Ascomycota</taxon>
        <taxon>Pezizomycotina</taxon>
        <taxon>Dothideomycetes</taxon>
        <taxon>Dothideomycetidae</taxon>
        <taxon>Mycosphaerellales</taxon>
        <taxon>Mycosphaerellaceae</taxon>
        <taxon>Pseudocercospora</taxon>
    </lineage>
</organism>
<evidence type="ECO:0000256" key="9">
    <source>
        <dbReference type="PROSITE-ProRule" id="PRU01356"/>
    </source>
</evidence>
<feature type="domain" description="CFEM" evidence="13">
    <location>
        <begin position="1181"/>
        <end position="1291"/>
    </location>
</feature>
<dbReference type="InterPro" id="IPR008427">
    <property type="entry name" value="Extracellular_membr_CFEM_dom"/>
</dbReference>
<evidence type="ECO:0000256" key="2">
    <source>
        <dbReference type="ARBA" id="ARBA00004613"/>
    </source>
</evidence>
<keyword evidence="7 9" id="KW-1015">Disulfide bond</keyword>
<evidence type="ECO:0000259" key="13">
    <source>
        <dbReference type="PROSITE" id="PS52012"/>
    </source>
</evidence>
<feature type="region of interest" description="Disordered" evidence="10">
    <location>
        <begin position="517"/>
        <end position="536"/>
    </location>
</feature>
<dbReference type="EMBL" id="LFZO01000257">
    <property type="protein sequence ID" value="KXT10517.1"/>
    <property type="molecule type" value="Genomic_DNA"/>
</dbReference>
<comment type="caution">
    <text evidence="14">The sequence shown here is derived from an EMBL/GenBank/DDBJ whole genome shotgun (WGS) entry which is preliminary data.</text>
</comment>
<dbReference type="PANTHER" id="PTHR10963:SF24">
    <property type="entry name" value="GLYCOSIDASE C21B10.07-RELATED"/>
    <property type="match status" value="1"/>
</dbReference>
<gene>
    <name evidence="14" type="ORF">AC579_2358</name>
</gene>
<keyword evidence="5" id="KW-0325">Glycoprotein</keyword>
<dbReference type="GO" id="GO:0005576">
    <property type="term" value="C:extracellular region"/>
    <property type="evidence" value="ECO:0007669"/>
    <property type="project" value="UniProtKB-SubCell"/>
</dbReference>
<feature type="disulfide bond" evidence="9">
    <location>
        <begin position="1332"/>
        <end position="1365"/>
    </location>
</feature>
<dbReference type="PANTHER" id="PTHR10963">
    <property type="entry name" value="GLYCOSYL HYDROLASE-RELATED"/>
    <property type="match status" value="1"/>
</dbReference>
<feature type="disulfide bond" evidence="9">
    <location>
        <begin position="1323"/>
        <end position="1330"/>
    </location>
</feature>
<dbReference type="InterPro" id="IPR000757">
    <property type="entry name" value="Beta-glucanase-like"/>
</dbReference>
<dbReference type="Pfam" id="PF26113">
    <property type="entry name" value="GH16_XgeA"/>
    <property type="match status" value="1"/>
</dbReference>
<dbReference type="OrthoDB" id="192832at2759"/>
<dbReference type="Proteomes" id="UP000073492">
    <property type="component" value="Unassembled WGS sequence"/>
</dbReference>
<feature type="binding site" description="axial binding residue" evidence="9">
    <location>
        <position position="1428"/>
    </location>
    <ligand>
        <name>heme</name>
        <dbReference type="ChEBI" id="CHEBI:30413"/>
    </ligand>
    <ligandPart>
        <name>Fe</name>
        <dbReference type="ChEBI" id="CHEBI:18248"/>
    </ligandPart>
</feature>
<feature type="domain" description="CFEM" evidence="13">
    <location>
        <begin position="1386"/>
        <end position="1494"/>
    </location>
</feature>
<reference evidence="14 15" key="1">
    <citation type="submission" date="2015-07" db="EMBL/GenBank/DDBJ databases">
        <title>Comparative genomics of the Sigatoka disease complex on banana suggests a link between parallel evolutionary changes in Pseudocercospora fijiensis and Pseudocercospora eumusae and increased virulence on the banana host.</title>
        <authorList>
            <person name="Chang T.-C."/>
            <person name="Salvucci A."/>
            <person name="Crous P.W."/>
            <person name="Stergiopoulos I."/>
        </authorList>
    </citation>
    <scope>NUCLEOTIDE SEQUENCE [LARGE SCALE GENOMIC DNA]</scope>
    <source>
        <strain evidence="14 15">CBS 116634</strain>
    </source>
</reference>
<comment type="subcellular location">
    <subcellularLocation>
        <location evidence="1">Membrane</location>
        <topology evidence="1">Lipid-anchor</topology>
        <topology evidence="1">GPI-anchor</topology>
    </subcellularLocation>
    <subcellularLocation>
        <location evidence="2">Secreted</location>
    </subcellularLocation>
</comment>
<feature type="disulfide bond" evidence="9">
    <location>
        <begin position="1424"/>
        <end position="1431"/>
    </location>
</feature>
<dbReference type="GO" id="GO:0098552">
    <property type="term" value="C:side of membrane"/>
    <property type="evidence" value="ECO:0007669"/>
    <property type="project" value="UniProtKB-KW"/>
</dbReference>
<feature type="disulfide bond" evidence="9">
    <location>
        <begin position="1433"/>
        <end position="1466"/>
    </location>
</feature>
<evidence type="ECO:0000256" key="11">
    <source>
        <dbReference type="SAM" id="SignalP"/>
    </source>
</evidence>
<feature type="domain" description="CFEM" evidence="13">
    <location>
        <begin position="1285"/>
        <end position="1393"/>
    </location>
</feature>
<feature type="chain" id="PRO_5007297199" evidence="11">
    <location>
        <begin position="25"/>
        <end position="1706"/>
    </location>
</feature>
<keyword evidence="6 11" id="KW-0732">Signal</keyword>
<keyword evidence="8" id="KW-0449">Lipoprotein</keyword>
<name>A0A139I6Z2_9PEZI</name>
<comment type="similarity">
    <text evidence="3">Belongs to the RBT5 family.</text>
</comment>
<evidence type="ECO:0000256" key="10">
    <source>
        <dbReference type="SAM" id="MobiDB-lite"/>
    </source>
</evidence>
<dbReference type="STRING" id="113226.A0A139I6Z2"/>
<dbReference type="Pfam" id="PF22799">
    <property type="entry name" value="PIR1-like_C"/>
    <property type="match status" value="1"/>
</dbReference>
<proteinExistence type="inferred from homology"/>
<dbReference type="Gene3D" id="2.60.120.200">
    <property type="match status" value="1"/>
</dbReference>
<feature type="binding site" description="axial binding residue" evidence="9">
    <location>
        <position position="1327"/>
    </location>
    <ligand>
        <name>heme</name>
        <dbReference type="ChEBI" id="CHEBI:30413"/>
    </ligand>
    <ligandPart>
        <name>Fe</name>
        <dbReference type="ChEBI" id="CHEBI:18248"/>
    </ligandPart>
</feature>
<keyword evidence="4" id="KW-0964">Secreted</keyword>
<keyword evidence="9" id="KW-0408">Iron</keyword>
<feature type="binding site" description="axial binding residue" evidence="9">
    <location>
        <position position="1225"/>
    </location>
    <ligand>
        <name>heme</name>
        <dbReference type="ChEBI" id="CHEBI:30413"/>
    </ligand>
    <ligandPart>
        <name>Fe</name>
        <dbReference type="ChEBI" id="CHEBI:18248"/>
    </ligandPart>
</feature>
<dbReference type="GO" id="GO:0004553">
    <property type="term" value="F:hydrolase activity, hydrolyzing O-glycosyl compounds"/>
    <property type="evidence" value="ECO:0007669"/>
    <property type="project" value="InterPro"/>
</dbReference>
<accession>A0A139I6Z2</accession>
<keyword evidence="9" id="KW-0349">Heme</keyword>
<protein>
    <submittedName>
        <fullName evidence="14">Uncharacterized protein</fullName>
    </submittedName>
</protein>
<evidence type="ECO:0000313" key="15">
    <source>
        <dbReference type="Proteomes" id="UP000073492"/>
    </source>
</evidence>
<keyword evidence="15" id="KW-1185">Reference proteome</keyword>
<sequence>MQSSPLASRTTLAVLLSSITYASAQSYPGGQYFAGAGAPGAASYQLVDDYSAENFFDKFNYYDRYDPTWAHVQYVNETVADQNEYTYISDYGSAIIKPDTTNLWPRGGPGRPSIRITSDNSYYHGLFVFDATHIPTGCGTWPAYWLLGPNWPYTGEIDIIEGTNTVGFNTMAMHTSPNCSIAGDDQVATFTSANCDSAVADNRGCGSELQNTTALPDNYGVDFNDNGGGIYVTEWTSNYIKHWWFPRDSIPDSITAGAPDVSEFGVPVVNAQGSCDIDSHFQNMSIVINIALCGSWAGSVYSSQYPNCPQSDATSSLDRCVDFVGNNPQNLTEAYWDINGIQIYQMPSAVATTSIYSTSLSSVTTGLQTTNTIPMGMGATTSTLSSSVYTGPLSSATGSLAESTSASSFDAIVSTSASTWTSDGLTYTSEVEVTSWEPQPTPSLPDEPTYYLPTAVPASISDGYGDPSSTEMTSMPDIEPYPATNAQSTIVETSVSEWTSDGLTFRSTMEMTTVSTIEPAESPSESSTVETSVTEWTSDGVTYSSTAEVITSPTPESAPPGCTYDYPGSFQISIRNASGDPLKRSIARRQAYSLFTVSDGLLRNDQNLIAFIAADLALTWSDAPSVGAVFTDGWSVCENGTLAVYGYSQFSACPWPGSSTTIYLDRGQDGLDGCTEVYYQAIFDATSSASSMTAESTSSSLATTFSLAQTTSASFVSASASASPAPPCPTAYDDVCGTTGQSINGCATTSGQTYELSCGVGYTGTTIPDDQITPGRSNPNDTGTKLRKRYETPDLATCQAACDATTGCVAVNFLPPTNCTLFSEVTGTYNLPGAVGAAQVEELPPPIYGGTSIATTQTQTVPSITTTVTGTTTFGLPTITISDSGGVVTLTPTTTTVVSTLPPGGSFTSITNGSSTGSFYVYTTTTSPISQTGVPQSVCYTCGIQPTICPDGSDCGLPSGPVGPASSSVPPIFTPTSTGATCPRVVSGTGYVTVHTTYTYTTCLEGAVCPNPGYVIIGGGGSMTSRSGQQVVTTTNDQGSSITYTQVPITSAISSSRTSGGGPSSTTSGVTTALPTCPYSNGASFIDSMGQEYTILCNTLFADNTLVTQTQGRLADCINSCDMYNIVNTTSTQCAGVSFIADQETDNCLLKDGTTGVNMANKHSARLVKRATNPGGGALPSGVSSAPNPGQTATLISTAYLPSVTDLPTCSQICIDGYDGCAEDDATCICSNQNLLQQWSCCVSQRCNAQGQADVISFAQNLCGDYGVTALPTMATCNTNPGTGPGTGTGTGIGATATATQYLPGVTDLPTCSQLCIDGYDGCDDNDATCICSNQNLLGQWSCCVSQRCNAQGQADVISFAENLCGEYGVTALPTVATCNTNPGSGPGPTVTQSGPGATVTQYLPGVTDLPTCSQLCIDGYDGCDENDATCICSNQNLLEQWSCCVSQRCNAQGQADVISFAEKLCEGYGVTALPTVATCNTNPGSGPGPTSYVPGGVSTVVSNGITVVSTIAPTAYVPTTVYQYITQYSTVVSYDITVISTVGISTVVSVSYVPASTNTITATTVSVSISNQFSTATATQSVYITGPTVTTNGGTATFTQQGPTVTASVGSGGSGGGTVTVTQGSGGSSGGVVTITAPPVTVTSYAVPSSSSSSSVCRTTSTNYYKGLVPVKRNAKTDKRSLFSPEGPRWESPEEMAAKAKPKLA</sequence>
<feature type="compositionally biased region" description="Basic and acidic residues" evidence="10">
    <location>
        <begin position="1689"/>
        <end position="1699"/>
    </location>
</feature>
<feature type="disulfide bond" evidence="9">
    <location>
        <begin position="1230"/>
        <end position="1263"/>
    </location>
</feature>
<evidence type="ECO:0000256" key="4">
    <source>
        <dbReference type="ARBA" id="ARBA00022525"/>
    </source>
</evidence>
<evidence type="ECO:0000256" key="1">
    <source>
        <dbReference type="ARBA" id="ARBA00004589"/>
    </source>
</evidence>
<feature type="domain" description="GH16" evidence="12">
    <location>
        <begin position="20"/>
        <end position="349"/>
    </location>
</feature>
<dbReference type="PROSITE" id="PS52012">
    <property type="entry name" value="CFEM"/>
    <property type="match status" value="3"/>
</dbReference>
<evidence type="ECO:0000256" key="5">
    <source>
        <dbReference type="ARBA" id="ARBA00022622"/>
    </source>
</evidence>